<organism evidence="1 2">
    <name type="scientific">Gossypium trilobum</name>
    <dbReference type="NCBI Taxonomy" id="34281"/>
    <lineage>
        <taxon>Eukaryota</taxon>
        <taxon>Viridiplantae</taxon>
        <taxon>Streptophyta</taxon>
        <taxon>Embryophyta</taxon>
        <taxon>Tracheophyta</taxon>
        <taxon>Spermatophyta</taxon>
        <taxon>Magnoliopsida</taxon>
        <taxon>eudicotyledons</taxon>
        <taxon>Gunneridae</taxon>
        <taxon>Pentapetalae</taxon>
        <taxon>rosids</taxon>
        <taxon>malvids</taxon>
        <taxon>Malvales</taxon>
        <taxon>Malvaceae</taxon>
        <taxon>Malvoideae</taxon>
        <taxon>Gossypium</taxon>
    </lineage>
</organism>
<dbReference type="AlphaFoldDB" id="A0A7J9FNE8"/>
<gene>
    <name evidence="1" type="ORF">Gotri_026180</name>
</gene>
<dbReference type="Proteomes" id="UP000593568">
    <property type="component" value="Unassembled WGS sequence"/>
</dbReference>
<accession>A0A7J9FNE8</accession>
<protein>
    <submittedName>
        <fullName evidence="1">Uncharacterized protein</fullName>
    </submittedName>
</protein>
<proteinExistence type="predicted"/>
<sequence length="17" mass="2133">MRFQMCIWSQSINEFVI</sequence>
<feature type="non-terminal residue" evidence="1">
    <location>
        <position position="17"/>
    </location>
</feature>
<dbReference type="EMBL" id="JABEZW010224060">
    <property type="protein sequence ID" value="MBA0786681.1"/>
    <property type="molecule type" value="Genomic_DNA"/>
</dbReference>
<evidence type="ECO:0000313" key="2">
    <source>
        <dbReference type="Proteomes" id="UP000593568"/>
    </source>
</evidence>
<keyword evidence="2" id="KW-1185">Reference proteome</keyword>
<evidence type="ECO:0000313" key="1">
    <source>
        <dbReference type="EMBL" id="MBA0786681.1"/>
    </source>
</evidence>
<name>A0A7J9FNE8_9ROSI</name>
<comment type="caution">
    <text evidence="1">The sequence shown here is derived from an EMBL/GenBank/DDBJ whole genome shotgun (WGS) entry which is preliminary data.</text>
</comment>
<reference evidence="1 2" key="1">
    <citation type="journal article" date="2019" name="Genome Biol. Evol.">
        <title>Insights into the evolution of the New World diploid cottons (Gossypium, subgenus Houzingenia) based on genome sequencing.</title>
        <authorList>
            <person name="Grover C.E."/>
            <person name="Arick M.A. 2nd"/>
            <person name="Thrash A."/>
            <person name="Conover J.L."/>
            <person name="Sanders W.S."/>
            <person name="Peterson D.G."/>
            <person name="Frelichowski J.E."/>
            <person name="Scheffler J.A."/>
            <person name="Scheffler B.E."/>
            <person name="Wendel J.F."/>
        </authorList>
    </citation>
    <scope>NUCLEOTIDE SEQUENCE [LARGE SCALE GENOMIC DNA]</scope>
    <source>
        <strain evidence="1">8</strain>
        <tissue evidence="1">Leaf</tissue>
    </source>
</reference>